<dbReference type="RefSeq" id="WP_211542617.1">
    <property type="nucleotide sequence ID" value="NZ_JAGTUK010000002.1"/>
</dbReference>
<accession>A0ABS5IM96</accession>
<dbReference type="PANTHER" id="PTHR43377:SF1">
    <property type="entry name" value="BILIVERDIN REDUCTASE A"/>
    <property type="match status" value="1"/>
</dbReference>
<proteinExistence type="predicted"/>
<reference evidence="1 2" key="1">
    <citation type="submission" date="2021-04" db="EMBL/GenBank/DDBJ databases">
        <title>Whole genome analysis of root endophytic bacterium Microbacterium paraoxydans ku-mp colonizing RP-bio226 rice variety.</title>
        <authorList>
            <person name="Ulaganathan K."/>
            <person name="Latha B."/>
        </authorList>
    </citation>
    <scope>NUCLEOTIDE SEQUENCE [LARGE SCALE GENOMIC DNA]</scope>
    <source>
        <strain evidence="2">ku-mp</strain>
    </source>
</reference>
<organism evidence="1 2">
    <name type="scientific">Microbacterium paraoxydans</name>
    <dbReference type="NCBI Taxonomy" id="199592"/>
    <lineage>
        <taxon>Bacteria</taxon>
        <taxon>Bacillati</taxon>
        <taxon>Actinomycetota</taxon>
        <taxon>Actinomycetes</taxon>
        <taxon>Micrococcales</taxon>
        <taxon>Microbacteriaceae</taxon>
        <taxon>Microbacterium</taxon>
    </lineage>
</organism>
<dbReference type="InterPro" id="IPR051450">
    <property type="entry name" value="Gfo/Idh/MocA_Oxidoreductases"/>
</dbReference>
<gene>
    <name evidence="1" type="ORF">KE274_08105</name>
</gene>
<dbReference type="PANTHER" id="PTHR43377">
    <property type="entry name" value="BILIVERDIN REDUCTASE A"/>
    <property type="match status" value="1"/>
</dbReference>
<evidence type="ECO:0000313" key="1">
    <source>
        <dbReference type="EMBL" id="MBS0024074.1"/>
    </source>
</evidence>
<dbReference type="Proteomes" id="UP000678243">
    <property type="component" value="Unassembled WGS sequence"/>
</dbReference>
<sequence>MTSILLAGAAGLPNQDHQRDMWVPAAQRAGLRIAAFWVHPDADDQEVRRATDVAEEHGIELRRDPVPPTIGVDAIICCQRGTRRTLVLRAAHEAGIPVLLDKPTLDSTTALAALAAELPDGTVVPGHHFAAHPSVTRLVRAVHSGEIGLLRAVHTELVVTRGDGPAPEGELRNLLVYLADLARRVTGAGSLRVSADRVDAADRGTESWTVLAQTDREVVVGIHVTRTTVGEPEMLTARVRVNGSHGSAIVDLTSPAVEVQHAGARRRVPLGPDSVTMLVAALRDPEARRALELPLDEIAELSRFLDDVAEAATDGGVRETQW</sequence>
<comment type="caution">
    <text evidence="1">The sequence shown here is derived from an EMBL/GenBank/DDBJ whole genome shotgun (WGS) entry which is preliminary data.</text>
</comment>
<dbReference type="InterPro" id="IPR036291">
    <property type="entry name" value="NAD(P)-bd_dom_sf"/>
</dbReference>
<dbReference type="Gene3D" id="3.40.50.720">
    <property type="entry name" value="NAD(P)-binding Rossmann-like Domain"/>
    <property type="match status" value="1"/>
</dbReference>
<evidence type="ECO:0000313" key="2">
    <source>
        <dbReference type="Proteomes" id="UP000678243"/>
    </source>
</evidence>
<protein>
    <recommendedName>
        <fullName evidence="3">Oxidoreductase family, NAD-binding Rossmann fold</fullName>
    </recommendedName>
</protein>
<dbReference type="EMBL" id="JAGTUK010000002">
    <property type="protein sequence ID" value="MBS0024074.1"/>
    <property type="molecule type" value="Genomic_DNA"/>
</dbReference>
<dbReference type="Gene3D" id="3.30.360.10">
    <property type="entry name" value="Dihydrodipicolinate Reductase, domain 2"/>
    <property type="match status" value="1"/>
</dbReference>
<dbReference type="SUPFAM" id="SSF55347">
    <property type="entry name" value="Glyceraldehyde-3-phosphate dehydrogenase-like, C-terminal domain"/>
    <property type="match status" value="1"/>
</dbReference>
<evidence type="ECO:0008006" key="3">
    <source>
        <dbReference type="Google" id="ProtNLM"/>
    </source>
</evidence>
<keyword evidence="2" id="KW-1185">Reference proteome</keyword>
<name>A0ABS5IM96_9MICO</name>
<dbReference type="SUPFAM" id="SSF51735">
    <property type="entry name" value="NAD(P)-binding Rossmann-fold domains"/>
    <property type="match status" value="1"/>
</dbReference>